<dbReference type="Proteomes" id="UP000663879">
    <property type="component" value="Unassembled WGS sequence"/>
</dbReference>
<keyword evidence="8" id="KW-0408">Iron</keyword>
<evidence type="ECO:0000313" key="11">
    <source>
        <dbReference type="EMBL" id="CAF0734248.1"/>
    </source>
</evidence>
<dbReference type="AlphaFoldDB" id="A0A813N880"/>
<comment type="cofactor">
    <cofactor evidence="1">
        <name>Fe(2+)</name>
        <dbReference type="ChEBI" id="CHEBI:29033"/>
    </cofactor>
</comment>
<dbReference type="Pfam" id="PF06155">
    <property type="entry name" value="GBBH-like_N"/>
    <property type="match status" value="1"/>
</dbReference>
<dbReference type="Pfam" id="PF02668">
    <property type="entry name" value="TauD"/>
    <property type="match status" value="1"/>
</dbReference>
<feature type="domain" description="TauD/TfdA-like" evidence="9">
    <location>
        <begin position="160"/>
        <end position="395"/>
    </location>
</feature>
<dbReference type="GO" id="GO:0005739">
    <property type="term" value="C:mitochondrion"/>
    <property type="evidence" value="ECO:0007669"/>
    <property type="project" value="TreeGrafter"/>
</dbReference>
<evidence type="ECO:0000313" key="12">
    <source>
        <dbReference type="Proteomes" id="UP000663879"/>
    </source>
</evidence>
<evidence type="ECO:0000256" key="1">
    <source>
        <dbReference type="ARBA" id="ARBA00001954"/>
    </source>
</evidence>
<dbReference type="InterPro" id="IPR010376">
    <property type="entry name" value="GBBH-like_N"/>
</dbReference>
<dbReference type="PANTHER" id="PTHR10696">
    <property type="entry name" value="GAMMA-BUTYROBETAINE HYDROXYLASE-RELATED"/>
    <property type="match status" value="1"/>
</dbReference>
<dbReference type="Gene3D" id="3.60.130.10">
    <property type="entry name" value="Clavaminate synthase-like"/>
    <property type="match status" value="1"/>
</dbReference>
<dbReference type="GO" id="GO:0045329">
    <property type="term" value="P:carnitine biosynthetic process"/>
    <property type="evidence" value="ECO:0007669"/>
    <property type="project" value="UniProtKB-UniPathway"/>
</dbReference>
<dbReference type="OrthoDB" id="406634at2759"/>
<dbReference type="CDD" id="cd00250">
    <property type="entry name" value="CAS_like"/>
    <property type="match status" value="1"/>
</dbReference>
<evidence type="ECO:0000256" key="4">
    <source>
        <dbReference type="ARBA" id="ARBA00022723"/>
    </source>
</evidence>
<keyword evidence="6" id="KW-0223">Dioxygenase</keyword>
<dbReference type="InterPro" id="IPR050411">
    <property type="entry name" value="AlphaKG_dependent_hydroxylases"/>
</dbReference>
<dbReference type="EMBL" id="CAJNOC010000255">
    <property type="protein sequence ID" value="CAF0734248.1"/>
    <property type="molecule type" value="Genomic_DNA"/>
</dbReference>
<dbReference type="SUPFAM" id="SSF51197">
    <property type="entry name" value="Clavaminate synthase-like"/>
    <property type="match status" value="1"/>
</dbReference>
<evidence type="ECO:0000256" key="3">
    <source>
        <dbReference type="ARBA" id="ARBA00008654"/>
    </source>
</evidence>
<evidence type="ECO:0000259" key="9">
    <source>
        <dbReference type="Pfam" id="PF02668"/>
    </source>
</evidence>
<sequence>MYKKLSILNQNSKSLCLIKKIGLPLSLHQQHVEILKINNKKSSLELTIKKENNEKILSFDPHWLRFNCQSIKSRQVSTGQRIIPVDEVPDNLIIDLIEKENENLKIKWNSESKQPESVLPLEYLINNYSSNMDIEERFKPCKDLKFFNFNELVDTNGKRNEEKIYEWLEHLVLYGLAIVKNLPTENNMVKKLAELIAPVQNTIYDQLFDVKVDKNPINIAYSNAPLEFHMDLMYYESAPGIQFLHCLKFDHEINGGESLFTDSFVIAENFGREHPQLFDTLVQIPATFQKIHIDRTRPVYMVYQRPHIVLNHRKNIMAINWAPAFEGPLSNLSQAEIKAYYKAYLAFSKAINSSSKILEYKLQPGDVACFNNRRILHARNGFVQNNGVRHFQGCYLNIDEFKSEALVKEFEIKYSKMGKNVNHVKLNLRNTVVGNNDYF</sequence>
<dbReference type="GO" id="GO:0016706">
    <property type="term" value="F:2-oxoglutarate-dependent dioxygenase activity"/>
    <property type="evidence" value="ECO:0007669"/>
    <property type="project" value="UniProtKB-ARBA"/>
</dbReference>
<evidence type="ECO:0000256" key="2">
    <source>
        <dbReference type="ARBA" id="ARBA00005022"/>
    </source>
</evidence>
<comment type="pathway">
    <text evidence="2">Amine and polyamine biosynthesis; carnitine biosynthesis.</text>
</comment>
<protein>
    <recommendedName>
        <fullName evidence="13">Gamma-butyrobetaine dioxygenase</fullName>
    </recommendedName>
</protein>
<dbReference type="InterPro" id="IPR038492">
    <property type="entry name" value="GBBH-like_N_sf"/>
</dbReference>
<organism evidence="11 12">
    <name type="scientific">Brachionus calyciflorus</name>
    <dbReference type="NCBI Taxonomy" id="104777"/>
    <lineage>
        <taxon>Eukaryota</taxon>
        <taxon>Metazoa</taxon>
        <taxon>Spiralia</taxon>
        <taxon>Gnathifera</taxon>
        <taxon>Rotifera</taxon>
        <taxon>Eurotatoria</taxon>
        <taxon>Monogononta</taxon>
        <taxon>Pseudotrocha</taxon>
        <taxon>Ploima</taxon>
        <taxon>Brachionidae</taxon>
        <taxon>Brachionus</taxon>
    </lineage>
</organism>
<keyword evidence="4" id="KW-0479">Metal-binding</keyword>
<dbReference type="GO" id="GO:0046872">
    <property type="term" value="F:metal ion binding"/>
    <property type="evidence" value="ECO:0007669"/>
    <property type="project" value="UniProtKB-KW"/>
</dbReference>
<evidence type="ECO:0000259" key="10">
    <source>
        <dbReference type="Pfam" id="PF06155"/>
    </source>
</evidence>
<dbReference type="InterPro" id="IPR042098">
    <property type="entry name" value="TauD-like_sf"/>
</dbReference>
<keyword evidence="5" id="KW-0124">Carnitine biosynthesis</keyword>
<evidence type="ECO:0000256" key="5">
    <source>
        <dbReference type="ARBA" id="ARBA00022873"/>
    </source>
</evidence>
<dbReference type="Gene3D" id="3.30.2020.30">
    <property type="match status" value="1"/>
</dbReference>
<evidence type="ECO:0000256" key="7">
    <source>
        <dbReference type="ARBA" id="ARBA00023002"/>
    </source>
</evidence>
<comment type="similarity">
    <text evidence="3">Belongs to the gamma-BBH/TMLD family.</text>
</comment>
<evidence type="ECO:0000256" key="6">
    <source>
        <dbReference type="ARBA" id="ARBA00022964"/>
    </source>
</evidence>
<dbReference type="UniPathway" id="UPA00118"/>
<keyword evidence="7" id="KW-0560">Oxidoreductase</keyword>
<dbReference type="InterPro" id="IPR003819">
    <property type="entry name" value="TauD/TfdA-like"/>
</dbReference>
<accession>A0A813N880</accession>
<reference evidence="11" key="1">
    <citation type="submission" date="2021-02" db="EMBL/GenBank/DDBJ databases">
        <authorList>
            <person name="Nowell W R."/>
        </authorList>
    </citation>
    <scope>NUCLEOTIDE SEQUENCE</scope>
    <source>
        <strain evidence="11">Ploen Becks lab</strain>
    </source>
</reference>
<proteinExistence type="inferred from homology"/>
<dbReference type="PANTHER" id="PTHR10696:SF25">
    <property type="entry name" value="OXIDOREDUCTASE AIM17-RELATED"/>
    <property type="match status" value="1"/>
</dbReference>
<evidence type="ECO:0008006" key="13">
    <source>
        <dbReference type="Google" id="ProtNLM"/>
    </source>
</evidence>
<gene>
    <name evidence="11" type="ORF">OXX778_LOCUS3036</name>
</gene>
<evidence type="ECO:0000256" key="8">
    <source>
        <dbReference type="ARBA" id="ARBA00023004"/>
    </source>
</evidence>
<feature type="domain" description="Gamma-butyrobetaine hydroxylase-like N-terminal" evidence="10">
    <location>
        <begin position="39"/>
        <end position="111"/>
    </location>
</feature>
<keyword evidence="12" id="KW-1185">Reference proteome</keyword>
<name>A0A813N880_9BILA</name>
<comment type="caution">
    <text evidence="11">The sequence shown here is derived from an EMBL/GenBank/DDBJ whole genome shotgun (WGS) entry which is preliminary data.</text>
</comment>